<evidence type="ECO:0000256" key="5">
    <source>
        <dbReference type="ARBA" id="ARBA00023110"/>
    </source>
</evidence>
<dbReference type="InterPro" id="IPR027304">
    <property type="entry name" value="Trigger_fact/SurA_dom_sf"/>
</dbReference>
<dbReference type="EMBL" id="AEQP01000002">
    <property type="protein sequence ID" value="EFV95769.1"/>
    <property type="molecule type" value="Genomic_DNA"/>
</dbReference>
<reference evidence="10 11" key="1">
    <citation type="submission" date="2010-12" db="EMBL/GenBank/DDBJ databases">
        <authorList>
            <person name="Muzny D."/>
            <person name="Qin X."/>
            <person name="Deng J."/>
            <person name="Jiang H."/>
            <person name="Liu Y."/>
            <person name="Qu J."/>
            <person name="Song X.-Z."/>
            <person name="Zhang L."/>
            <person name="Thornton R."/>
            <person name="Coyle M."/>
            <person name="Francisco L."/>
            <person name="Jackson L."/>
            <person name="Javaid M."/>
            <person name="Korchina V."/>
            <person name="Kovar C."/>
            <person name="Mata R."/>
            <person name="Mathew T."/>
            <person name="Ngo R."/>
            <person name="Nguyen L."/>
            <person name="Nguyen N."/>
            <person name="Okwuonu G."/>
            <person name="Ongeri F."/>
            <person name="Pham C."/>
            <person name="Simmons D."/>
            <person name="Wilczek-Boney K."/>
            <person name="Hale W."/>
            <person name="Jakkamsetti A."/>
            <person name="Pham P."/>
            <person name="Ruth R."/>
            <person name="San Lucas F."/>
            <person name="Warren J."/>
            <person name="Zhang J."/>
            <person name="Zhao Z."/>
            <person name="Zhou C."/>
            <person name="Zhu D."/>
            <person name="Lee S."/>
            <person name="Bess C."/>
            <person name="Blankenburg K."/>
            <person name="Forbes L."/>
            <person name="Fu Q."/>
            <person name="Gubbala S."/>
            <person name="Hirani K."/>
            <person name="Jayaseelan J.C."/>
            <person name="Lara F."/>
            <person name="Munidasa M."/>
            <person name="Palculict T."/>
            <person name="Patil S."/>
            <person name="Pu L.-L."/>
            <person name="Saada N."/>
            <person name="Tang L."/>
            <person name="Weissenberger G."/>
            <person name="Zhu Y."/>
            <person name="Hemphill L."/>
            <person name="Shang Y."/>
            <person name="Youmans B."/>
            <person name="Ayvaz T."/>
            <person name="Ross M."/>
            <person name="Santibanez J."/>
            <person name="Aqrawi P."/>
            <person name="Gross S."/>
            <person name="Joshi V."/>
            <person name="Fowler G."/>
            <person name="Nazareth L."/>
            <person name="Reid J."/>
            <person name="Worley K."/>
            <person name="Petrosino J."/>
            <person name="Highlander S."/>
            <person name="Gibbs R."/>
        </authorList>
    </citation>
    <scope>NUCLEOTIDE SEQUENCE [LARGE SCALE GENOMIC DNA]</scope>
    <source>
        <strain evidence="10 11">ATCC 51599</strain>
    </source>
</reference>
<keyword evidence="11" id="KW-1185">Reference proteome</keyword>
<evidence type="ECO:0000256" key="3">
    <source>
        <dbReference type="ARBA" id="ARBA00013194"/>
    </source>
</evidence>
<feature type="signal peptide" evidence="8">
    <location>
        <begin position="1"/>
        <end position="32"/>
    </location>
</feature>
<dbReference type="PANTHER" id="PTHR47245:SF1">
    <property type="entry name" value="FOLDASE PROTEIN PRSA"/>
    <property type="match status" value="1"/>
</dbReference>
<dbReference type="RefSeq" id="WP_005672792.1">
    <property type="nucleotide sequence ID" value="NZ_CP146288.1"/>
</dbReference>
<dbReference type="GO" id="GO:0003755">
    <property type="term" value="F:peptidyl-prolyl cis-trans isomerase activity"/>
    <property type="evidence" value="ECO:0007669"/>
    <property type="project" value="UniProtKB-KW"/>
</dbReference>
<evidence type="ECO:0000256" key="1">
    <source>
        <dbReference type="ARBA" id="ARBA00000971"/>
    </source>
</evidence>
<gene>
    <name evidence="10" type="ORF">HMPREF0551_0677</name>
</gene>
<proteinExistence type="inferred from homology"/>
<keyword evidence="5 7" id="KW-0697">Rotamase</keyword>
<dbReference type="Proteomes" id="UP000011021">
    <property type="component" value="Unassembled WGS sequence"/>
</dbReference>
<keyword evidence="6 7" id="KW-0413">Isomerase</keyword>
<dbReference type="PANTHER" id="PTHR47245">
    <property type="entry name" value="PEPTIDYLPROLYL ISOMERASE"/>
    <property type="match status" value="1"/>
</dbReference>
<dbReference type="STRING" id="887898.HMPREF0551_0677"/>
<evidence type="ECO:0000256" key="4">
    <source>
        <dbReference type="ARBA" id="ARBA00022729"/>
    </source>
</evidence>
<dbReference type="Gene3D" id="1.10.8.1040">
    <property type="match status" value="1"/>
</dbReference>
<accession>E7RVG5</accession>
<evidence type="ECO:0000313" key="11">
    <source>
        <dbReference type="Proteomes" id="UP000011021"/>
    </source>
</evidence>
<dbReference type="Pfam" id="PF13616">
    <property type="entry name" value="Rotamase_3"/>
    <property type="match status" value="1"/>
</dbReference>
<evidence type="ECO:0000259" key="9">
    <source>
        <dbReference type="PROSITE" id="PS50198"/>
    </source>
</evidence>
<dbReference type="SUPFAM" id="SSF54534">
    <property type="entry name" value="FKBP-like"/>
    <property type="match status" value="1"/>
</dbReference>
<protein>
    <recommendedName>
        <fullName evidence="3">peptidylprolyl isomerase</fullName>
        <ecNumber evidence="3">5.2.1.8</ecNumber>
    </recommendedName>
</protein>
<comment type="similarity">
    <text evidence="2">Belongs to the PpiC/parvulin rotamase family.</text>
</comment>
<feature type="domain" description="PpiC" evidence="9">
    <location>
        <begin position="142"/>
        <end position="232"/>
    </location>
</feature>
<dbReference type="InterPro" id="IPR046357">
    <property type="entry name" value="PPIase_dom_sf"/>
</dbReference>
<evidence type="ECO:0000256" key="8">
    <source>
        <dbReference type="SAM" id="SignalP"/>
    </source>
</evidence>
<evidence type="ECO:0000256" key="7">
    <source>
        <dbReference type="PROSITE-ProRule" id="PRU00278"/>
    </source>
</evidence>
<dbReference type="PROSITE" id="PS50198">
    <property type="entry name" value="PPIC_PPIASE_2"/>
    <property type="match status" value="1"/>
</dbReference>
<dbReference type="Gene3D" id="3.10.50.40">
    <property type="match status" value="1"/>
</dbReference>
<evidence type="ECO:0000256" key="2">
    <source>
        <dbReference type="ARBA" id="ARBA00007656"/>
    </source>
</evidence>
<dbReference type="EC" id="5.2.1.8" evidence="3"/>
<dbReference type="eggNOG" id="COG0760">
    <property type="taxonomic scope" value="Bacteria"/>
</dbReference>
<dbReference type="HOGENOM" id="CLU_034646_1_1_4"/>
<dbReference type="SUPFAM" id="SSF109998">
    <property type="entry name" value="Triger factor/SurA peptide-binding domain-like"/>
    <property type="match status" value="1"/>
</dbReference>
<evidence type="ECO:0000313" key="10">
    <source>
        <dbReference type="EMBL" id="EFV95769.1"/>
    </source>
</evidence>
<sequence length="271" mass="30037">MTQSSSGLFSKRTLGAAALLSAGLLLGSPTMAQNAAVVNGKAIPSSRVDEFVKILAQQGRPDTPETRKMIRDELITRELFVQEADKRGLEKTPEVKQQLEQIRQDVLIRALIANELKQSPVTDAEVKAEYEKLVKDSAQSGAQEYKARHILVESEDEAKQIVERLKKGEGFESLAKLSKDPGSGANGGDLGWNTPDTFVKEFSEAMTKLKKGEYTVIPVKTQFGYHIIQLDDVRAAEPPPFDQVKPQLKQQLERQKIQALQEKLRASAKIQ</sequence>
<dbReference type="AlphaFoldDB" id="E7RVG5"/>
<evidence type="ECO:0000256" key="6">
    <source>
        <dbReference type="ARBA" id="ARBA00023235"/>
    </source>
</evidence>
<dbReference type="InterPro" id="IPR000297">
    <property type="entry name" value="PPIase_PpiC"/>
</dbReference>
<organism evidence="10 11">
    <name type="scientific">Lautropia mirabilis ATCC 51599</name>
    <dbReference type="NCBI Taxonomy" id="887898"/>
    <lineage>
        <taxon>Bacteria</taxon>
        <taxon>Pseudomonadati</taxon>
        <taxon>Pseudomonadota</taxon>
        <taxon>Betaproteobacteria</taxon>
        <taxon>Burkholderiales</taxon>
        <taxon>Burkholderiaceae</taxon>
        <taxon>Lautropia</taxon>
    </lineage>
</organism>
<dbReference type="InterPro" id="IPR050245">
    <property type="entry name" value="PrsA_foldase"/>
</dbReference>
<keyword evidence="4 8" id="KW-0732">Signal</keyword>
<comment type="catalytic activity">
    <reaction evidence="1">
        <text>[protein]-peptidylproline (omega=180) = [protein]-peptidylproline (omega=0)</text>
        <dbReference type="Rhea" id="RHEA:16237"/>
        <dbReference type="Rhea" id="RHEA-COMP:10747"/>
        <dbReference type="Rhea" id="RHEA-COMP:10748"/>
        <dbReference type="ChEBI" id="CHEBI:83833"/>
        <dbReference type="ChEBI" id="CHEBI:83834"/>
        <dbReference type="EC" id="5.2.1.8"/>
    </reaction>
</comment>
<name>E7RVG5_9BURK</name>
<comment type="caution">
    <text evidence="10">The sequence shown here is derived from an EMBL/GenBank/DDBJ whole genome shotgun (WGS) entry which is preliminary data.</text>
</comment>
<feature type="chain" id="PRO_5003221604" description="peptidylprolyl isomerase" evidence="8">
    <location>
        <begin position="33"/>
        <end position="271"/>
    </location>
</feature>